<evidence type="ECO:0000256" key="5">
    <source>
        <dbReference type="ARBA" id="ARBA00022552"/>
    </source>
</evidence>
<dbReference type="AlphaFoldDB" id="A0A9D1SIL2"/>
<evidence type="ECO:0000313" key="13">
    <source>
        <dbReference type="EMBL" id="HIU60982.1"/>
    </source>
</evidence>
<dbReference type="GO" id="GO:0005737">
    <property type="term" value="C:cytoplasm"/>
    <property type="evidence" value="ECO:0007669"/>
    <property type="project" value="UniProtKB-SubCell"/>
</dbReference>
<evidence type="ECO:0000256" key="2">
    <source>
        <dbReference type="ARBA" id="ARBA00004496"/>
    </source>
</evidence>
<dbReference type="PIRSF" id="PIRSF006004">
    <property type="entry name" value="CHP00048"/>
    <property type="match status" value="1"/>
</dbReference>
<evidence type="ECO:0000256" key="8">
    <source>
        <dbReference type="ARBA" id="ARBA00022691"/>
    </source>
</evidence>
<dbReference type="InterPro" id="IPR013785">
    <property type="entry name" value="Aldolase_TIM"/>
</dbReference>
<evidence type="ECO:0000256" key="3">
    <source>
        <dbReference type="ARBA" id="ARBA00022485"/>
    </source>
</evidence>
<dbReference type="Pfam" id="PF04055">
    <property type="entry name" value="Radical_SAM"/>
    <property type="match status" value="1"/>
</dbReference>
<dbReference type="Gene3D" id="1.10.150.530">
    <property type="match status" value="1"/>
</dbReference>
<reference evidence="13" key="2">
    <citation type="journal article" date="2021" name="PeerJ">
        <title>Extensive microbial diversity within the chicken gut microbiome revealed by metagenomics and culture.</title>
        <authorList>
            <person name="Gilroy R."/>
            <person name="Ravi A."/>
            <person name="Getino M."/>
            <person name="Pursley I."/>
            <person name="Horton D.L."/>
            <person name="Alikhan N.F."/>
            <person name="Baker D."/>
            <person name="Gharbi K."/>
            <person name="Hall N."/>
            <person name="Watson M."/>
            <person name="Adriaenssens E.M."/>
            <person name="Foster-Nyarko E."/>
            <person name="Jarju S."/>
            <person name="Secka A."/>
            <person name="Antonio M."/>
            <person name="Oren A."/>
            <person name="Chaudhuri R.R."/>
            <person name="La Ragione R."/>
            <person name="Hildebrand F."/>
            <person name="Pallen M.J."/>
        </authorList>
    </citation>
    <scope>NUCLEOTIDE SEQUENCE</scope>
    <source>
        <strain evidence="13">18911</strain>
    </source>
</reference>
<reference evidence="13" key="1">
    <citation type="submission" date="2020-10" db="EMBL/GenBank/DDBJ databases">
        <authorList>
            <person name="Gilroy R."/>
        </authorList>
    </citation>
    <scope>NUCLEOTIDE SEQUENCE</scope>
    <source>
        <strain evidence="13">18911</strain>
    </source>
</reference>
<keyword evidence="4" id="KW-0963">Cytoplasm</keyword>
<keyword evidence="5" id="KW-0698">rRNA processing</keyword>
<evidence type="ECO:0000256" key="10">
    <source>
        <dbReference type="ARBA" id="ARBA00023004"/>
    </source>
</evidence>
<dbReference type="GO" id="GO:0070475">
    <property type="term" value="P:rRNA base methylation"/>
    <property type="evidence" value="ECO:0007669"/>
    <property type="project" value="InterPro"/>
</dbReference>
<keyword evidence="7 13" id="KW-0808">Transferase</keyword>
<dbReference type="InterPro" id="IPR027492">
    <property type="entry name" value="RNA_MTrfase_RlmN"/>
</dbReference>
<dbReference type="FunFam" id="3.20.20.70:FF:000014">
    <property type="entry name" value="Probable dual-specificity RNA methyltransferase RlmN"/>
    <property type="match status" value="1"/>
</dbReference>
<dbReference type="SFLD" id="SFLDF00275">
    <property type="entry name" value="adenosine_C2_methyltransferase"/>
    <property type="match status" value="1"/>
</dbReference>
<dbReference type="SFLD" id="SFLDG01062">
    <property type="entry name" value="methyltransferase_(Class_A)"/>
    <property type="match status" value="1"/>
</dbReference>
<evidence type="ECO:0000256" key="1">
    <source>
        <dbReference type="ARBA" id="ARBA00001966"/>
    </source>
</evidence>
<comment type="caution">
    <text evidence="13">The sequence shown here is derived from an EMBL/GenBank/DDBJ whole genome shotgun (WGS) entry which is preliminary data.</text>
</comment>
<dbReference type="SUPFAM" id="SSF102114">
    <property type="entry name" value="Radical SAM enzymes"/>
    <property type="match status" value="1"/>
</dbReference>
<evidence type="ECO:0000256" key="11">
    <source>
        <dbReference type="ARBA" id="ARBA00023014"/>
    </source>
</evidence>
<keyword evidence="6 13" id="KW-0489">Methyltransferase</keyword>
<keyword evidence="11" id="KW-0411">Iron-sulfur</keyword>
<evidence type="ECO:0000259" key="12">
    <source>
        <dbReference type="PROSITE" id="PS51918"/>
    </source>
</evidence>
<dbReference type="InterPro" id="IPR004383">
    <property type="entry name" value="rRNA_lsu_MTrfase_RlmN/Cfr"/>
</dbReference>
<evidence type="ECO:0000313" key="14">
    <source>
        <dbReference type="Proteomes" id="UP000824094"/>
    </source>
</evidence>
<dbReference type="GO" id="GO:0046872">
    <property type="term" value="F:metal ion binding"/>
    <property type="evidence" value="ECO:0007669"/>
    <property type="project" value="UniProtKB-KW"/>
</dbReference>
<sequence>MKLLEDLDYNELTQAVSEGGFPRYRADQLNDMRLRHRDYSEANNLPKAVKEYFSERYLAQSVKILETVKGKDAEKYLFLLHDGNIVEGVFMPHNYGNTLCVSTQVGCRMGCVFCASGLNGLIRNLSAGEILGEVLAVNALKGGTPTERAIGNIVLMGSGEPLDNYDNVVKFLRMIIDPKGLNFGARNISLSTSGLADKIKKLADEKLGIVLSISLHAPTDEQRSALMPVNRSNPISELMAAADYYFKKSGRRIIFEYALTAQNSDDNSIKQLIKLLKGRCLHVNLINLNYVKERGMSGLSRKRVDQIVETLNAAGIGATLRRSMGNDIEGACGQLRNKYLSSNAAEDKA</sequence>
<comment type="cofactor">
    <cofactor evidence="1">
        <name>[4Fe-4S] cluster</name>
        <dbReference type="ChEBI" id="CHEBI:49883"/>
    </cofactor>
</comment>
<keyword evidence="3" id="KW-0004">4Fe-4S</keyword>
<dbReference type="GO" id="GO:0008173">
    <property type="term" value="F:RNA methyltransferase activity"/>
    <property type="evidence" value="ECO:0007669"/>
    <property type="project" value="InterPro"/>
</dbReference>
<dbReference type="Proteomes" id="UP000824094">
    <property type="component" value="Unassembled WGS sequence"/>
</dbReference>
<keyword evidence="8" id="KW-0949">S-adenosyl-L-methionine</keyword>
<dbReference type="Gene3D" id="3.20.20.70">
    <property type="entry name" value="Aldolase class I"/>
    <property type="match status" value="1"/>
</dbReference>
<dbReference type="NCBIfam" id="TIGR00048">
    <property type="entry name" value="rRNA_mod_RlmN"/>
    <property type="match status" value="1"/>
</dbReference>
<gene>
    <name evidence="13" type="primary">rlmN</name>
    <name evidence="13" type="ORF">IAB05_06285</name>
</gene>
<keyword evidence="9" id="KW-0479">Metal-binding</keyword>
<keyword evidence="10" id="KW-0408">Iron</keyword>
<comment type="subcellular location">
    <subcellularLocation>
        <location evidence="2">Cytoplasm</location>
    </subcellularLocation>
</comment>
<evidence type="ECO:0000256" key="7">
    <source>
        <dbReference type="ARBA" id="ARBA00022679"/>
    </source>
</evidence>
<dbReference type="InterPro" id="IPR040072">
    <property type="entry name" value="Methyltransferase_A"/>
</dbReference>
<name>A0A9D1SIL2_9FIRM</name>
<dbReference type="SFLD" id="SFLDS00029">
    <property type="entry name" value="Radical_SAM"/>
    <property type="match status" value="1"/>
</dbReference>
<dbReference type="EMBL" id="DVNF01000184">
    <property type="protein sequence ID" value="HIU60982.1"/>
    <property type="molecule type" value="Genomic_DNA"/>
</dbReference>
<proteinExistence type="predicted"/>
<feature type="domain" description="Radical SAM core" evidence="12">
    <location>
        <begin position="93"/>
        <end position="327"/>
    </location>
</feature>
<accession>A0A9D1SIL2</accession>
<organism evidence="13 14">
    <name type="scientific">Candidatus Stercoripulliclostridium merdigallinarum</name>
    <dbReference type="NCBI Taxonomy" id="2840951"/>
    <lineage>
        <taxon>Bacteria</taxon>
        <taxon>Bacillati</taxon>
        <taxon>Bacillota</taxon>
        <taxon>Clostridia</taxon>
        <taxon>Eubacteriales</taxon>
        <taxon>Candidatus Stercoripulliclostridium</taxon>
    </lineage>
</organism>
<dbReference type="EC" id="2.1.1.192" evidence="13"/>
<dbReference type="PROSITE" id="PS51918">
    <property type="entry name" value="RADICAL_SAM"/>
    <property type="match status" value="1"/>
</dbReference>
<evidence type="ECO:0000256" key="6">
    <source>
        <dbReference type="ARBA" id="ARBA00022603"/>
    </source>
</evidence>
<evidence type="ECO:0000256" key="9">
    <source>
        <dbReference type="ARBA" id="ARBA00022723"/>
    </source>
</evidence>
<protein>
    <submittedName>
        <fullName evidence="13">23S rRNA (Adenine(2503)-C(2))-methyltransferase RlmN</fullName>
        <ecNumber evidence="13">2.1.1.192</ecNumber>
    </submittedName>
</protein>
<dbReference type="PANTHER" id="PTHR30544:SF5">
    <property type="entry name" value="RADICAL SAM CORE DOMAIN-CONTAINING PROTEIN"/>
    <property type="match status" value="1"/>
</dbReference>
<dbReference type="GO" id="GO:0030488">
    <property type="term" value="P:tRNA methylation"/>
    <property type="evidence" value="ECO:0007669"/>
    <property type="project" value="InterPro"/>
</dbReference>
<dbReference type="InterPro" id="IPR007197">
    <property type="entry name" value="rSAM"/>
</dbReference>
<dbReference type="GO" id="GO:0051539">
    <property type="term" value="F:4 iron, 4 sulfur cluster binding"/>
    <property type="evidence" value="ECO:0007669"/>
    <property type="project" value="UniProtKB-KW"/>
</dbReference>
<dbReference type="PANTHER" id="PTHR30544">
    <property type="entry name" value="23S RRNA METHYLTRANSFERASE"/>
    <property type="match status" value="1"/>
</dbReference>
<dbReference type="InterPro" id="IPR058240">
    <property type="entry name" value="rSAM_sf"/>
</dbReference>
<evidence type="ECO:0000256" key="4">
    <source>
        <dbReference type="ARBA" id="ARBA00022490"/>
    </source>
</evidence>